<proteinExistence type="predicted"/>
<keyword evidence="2" id="KW-1185">Reference proteome</keyword>
<dbReference type="OrthoDB" id="9811389at2"/>
<accession>A0A1C6SBX6</accession>
<dbReference type="InterPro" id="IPR036102">
    <property type="entry name" value="OsmC/Ohrsf"/>
</dbReference>
<dbReference type="AlphaFoldDB" id="A0A1C6SBX6"/>
<dbReference type="PANTHER" id="PTHR35368">
    <property type="entry name" value="HYDROPEROXIDE REDUCTASE"/>
    <property type="match status" value="1"/>
</dbReference>
<dbReference type="InterPro" id="IPR003718">
    <property type="entry name" value="OsmC/Ohr_fam"/>
</dbReference>
<gene>
    <name evidence="1" type="ORF">GA0074692_2268</name>
</gene>
<organism evidence="1 2">
    <name type="scientific">Micromonospora pallida</name>
    <dbReference type="NCBI Taxonomy" id="145854"/>
    <lineage>
        <taxon>Bacteria</taxon>
        <taxon>Bacillati</taxon>
        <taxon>Actinomycetota</taxon>
        <taxon>Actinomycetes</taxon>
        <taxon>Micromonosporales</taxon>
        <taxon>Micromonosporaceae</taxon>
        <taxon>Micromonospora</taxon>
    </lineage>
</organism>
<dbReference type="PANTHER" id="PTHR35368:SF1">
    <property type="entry name" value="HYDROPEROXIDE REDUCTASE"/>
    <property type="match status" value="1"/>
</dbReference>
<dbReference type="Gene3D" id="3.30.300.20">
    <property type="match status" value="1"/>
</dbReference>
<evidence type="ECO:0000313" key="2">
    <source>
        <dbReference type="Proteomes" id="UP000198959"/>
    </source>
</evidence>
<dbReference type="InterPro" id="IPR052924">
    <property type="entry name" value="OsmC/Ohr_hydroprdx_reductase"/>
</dbReference>
<sequence>MSGLSEYLVQKRQALLALRANSRAKGYPRSAVTARVTAEGRSGVRRIRLGDFQILSDSGYHYAGYHLGPSSAQLQLGVLGSCLTHIFLVKAAELEIPLDALEVQVHGEIDPRGGEPEFPDAVVEPQNITYEVLLAAPSASDADLERLHKEAQQASLILNLLRNPQEVTGTVRNTAEPTGTVPADA</sequence>
<dbReference type="SUPFAM" id="SSF82784">
    <property type="entry name" value="OsmC-like"/>
    <property type="match status" value="1"/>
</dbReference>
<name>A0A1C6SBX6_9ACTN</name>
<dbReference type="Pfam" id="PF02566">
    <property type="entry name" value="OsmC"/>
    <property type="match status" value="1"/>
</dbReference>
<dbReference type="Proteomes" id="UP000198959">
    <property type="component" value="Unassembled WGS sequence"/>
</dbReference>
<evidence type="ECO:0000313" key="1">
    <source>
        <dbReference type="EMBL" id="SCL26984.1"/>
    </source>
</evidence>
<dbReference type="InterPro" id="IPR015946">
    <property type="entry name" value="KH_dom-like_a/b"/>
</dbReference>
<protein>
    <submittedName>
        <fullName evidence="1">OsmC-like protein</fullName>
    </submittedName>
</protein>
<reference evidence="2" key="1">
    <citation type="submission" date="2016-06" db="EMBL/GenBank/DDBJ databases">
        <authorList>
            <person name="Varghese N."/>
            <person name="Submissions Spin"/>
        </authorList>
    </citation>
    <scope>NUCLEOTIDE SEQUENCE [LARGE SCALE GENOMIC DNA]</scope>
    <source>
        <strain evidence="2">DSM 43817</strain>
    </source>
</reference>
<dbReference type="RefSeq" id="WP_091642868.1">
    <property type="nucleotide sequence ID" value="NZ_FMHW01000002.1"/>
</dbReference>
<dbReference type="EMBL" id="FMHW01000002">
    <property type="protein sequence ID" value="SCL26984.1"/>
    <property type="molecule type" value="Genomic_DNA"/>
</dbReference>
<dbReference type="STRING" id="145854.GA0074692_2268"/>